<protein>
    <submittedName>
        <fullName evidence="3">Uncharacterized protein</fullName>
    </submittedName>
</protein>
<accession>A0A0D2XXL4</accession>
<gene>
    <name evidence="3" type="primary">28950353</name>
</gene>
<dbReference type="VEuPathDB" id="FungiDB:FOXG_08733"/>
<comment type="similarity">
    <text evidence="2">Belongs to the aldo/keto reductase family. Aldo/keto reductase 2 subfamily.</text>
</comment>
<sequence>MSLVDFFNARPEPATPLGRYRVLSSSAGARVSPLCLGGMSFGTTMAAAMGGVDEEQSFKILDAYADAGGNFIDTANDYQGGQSETYIGNWMAARNNRDSVFIATKFTNNYRFDIGPDKRVNYSGNHKKSLFLSLDASLLKLQTGYIDLLYVHWWDWTTSIEELMDSLHLLIQQGKVLYLGVSDTPAWVVSAANTYARDHGKTPFSVYQGRWNVMIRDFERDVIPMAHHFGMAIVPWDALGGGKLQTEKQIEARKMANEGLRPMWGPGQTEVEKKTSKTLEEVSEQVGATSIQQVALAYLIHKARNVFPLIGGRKVEHLHDNIKGLEIQLTDKHIQIIEAVQPFDIGFPVSMVGENPRDTGITPLLLQPVAPFSWQVLGRTIVKG</sequence>
<proteinExistence type="inferred from homology"/>
<name>A0A0D2XXL4_FUSOF</name>
<reference evidence="4" key="1">
    <citation type="journal article" date="2012" name="Mol. Plant Microbe Interact.">
        <title>A highly conserved effector in Fusarium oxysporum is required for full virulence on Arabidopsis.</title>
        <authorList>
            <person name="Thatcher L.F."/>
            <person name="Gardiner D.M."/>
            <person name="Kazan K."/>
            <person name="Manners J."/>
        </authorList>
    </citation>
    <scope>NUCLEOTIDE SEQUENCE [LARGE SCALE GENOMIC DNA]</scope>
    <source>
        <strain evidence="4">Fo5176</strain>
    </source>
</reference>
<evidence type="ECO:0000313" key="4">
    <source>
        <dbReference type="Proteomes" id="UP000002489"/>
    </source>
</evidence>
<dbReference type="AlphaFoldDB" id="A0A0D2XXL4"/>
<dbReference type="InterPro" id="IPR036812">
    <property type="entry name" value="NAD(P)_OxRdtase_dom_sf"/>
</dbReference>
<dbReference type="PANTHER" id="PTHR43364">
    <property type="entry name" value="NADH-SPECIFIC METHYLGLYOXAL REDUCTASE-RELATED"/>
    <property type="match status" value="1"/>
</dbReference>
<dbReference type="InterPro" id="IPR023210">
    <property type="entry name" value="NADP_OxRdtase_dom"/>
</dbReference>
<dbReference type="PANTHER" id="PTHR43364:SF2">
    <property type="entry name" value="ARYL-ALCOHOL DEHYDROGENASE AAD10-RELATED"/>
    <property type="match status" value="1"/>
</dbReference>
<dbReference type="Proteomes" id="UP000002489">
    <property type="component" value="Unassembled WGS sequence"/>
</dbReference>
<dbReference type="EnsemblFungi" id="FOXG_08733T0">
    <property type="protein sequence ID" value="FOXG_08733P0"/>
    <property type="gene ID" value="FOXG_08733"/>
</dbReference>
<organism evidence="3 4">
    <name type="scientific">Fusarium oxysporum (strain Fo5176)</name>
    <name type="common">Fusarium vascular wilt</name>
    <dbReference type="NCBI Taxonomy" id="660025"/>
    <lineage>
        <taxon>Eukaryota</taxon>
        <taxon>Fungi</taxon>
        <taxon>Dikarya</taxon>
        <taxon>Ascomycota</taxon>
        <taxon>Pezizomycotina</taxon>
        <taxon>Sordariomycetes</taxon>
        <taxon>Hypocreomycetidae</taxon>
        <taxon>Hypocreales</taxon>
        <taxon>Nectriaceae</taxon>
        <taxon>Fusarium</taxon>
        <taxon>Fusarium oxysporum species complex</taxon>
    </lineage>
</organism>
<dbReference type="Pfam" id="PF00248">
    <property type="entry name" value="Aldo_ket_red"/>
    <property type="match status" value="1"/>
</dbReference>
<evidence type="ECO:0000256" key="1">
    <source>
        <dbReference type="ARBA" id="ARBA00023002"/>
    </source>
</evidence>
<dbReference type="GO" id="GO:0016491">
    <property type="term" value="F:oxidoreductase activity"/>
    <property type="evidence" value="ECO:0007669"/>
    <property type="project" value="UniProtKB-KW"/>
</dbReference>
<dbReference type="Gene3D" id="3.20.20.100">
    <property type="entry name" value="NADP-dependent oxidoreductase domain"/>
    <property type="match status" value="1"/>
</dbReference>
<dbReference type="InterPro" id="IPR050523">
    <property type="entry name" value="AKR_Detox_Biosynth"/>
</dbReference>
<reference evidence="3" key="2">
    <citation type="submission" date="2025-08" db="UniProtKB">
        <authorList>
            <consortium name="EnsemblFungi"/>
        </authorList>
    </citation>
    <scope>IDENTIFICATION</scope>
    <source>
        <strain evidence="3">4287 / CBS 123668 / FGSC 9935 / NRRL 34936</strain>
    </source>
</reference>
<keyword evidence="1" id="KW-0560">Oxidoreductase</keyword>
<evidence type="ECO:0000313" key="3">
    <source>
        <dbReference type="EnsemblFungi" id="FOXG_08733P0"/>
    </source>
</evidence>
<dbReference type="SUPFAM" id="SSF51430">
    <property type="entry name" value="NAD(P)-linked oxidoreductase"/>
    <property type="match status" value="1"/>
</dbReference>
<evidence type="ECO:0000256" key="2">
    <source>
        <dbReference type="ARBA" id="ARBA00038157"/>
    </source>
</evidence>